<protein>
    <submittedName>
        <fullName evidence="2">Uncharacterized protein</fullName>
    </submittedName>
</protein>
<feature type="compositionally biased region" description="Gly residues" evidence="1">
    <location>
        <begin position="256"/>
        <end position="266"/>
    </location>
</feature>
<feature type="compositionally biased region" description="Gly residues" evidence="1">
    <location>
        <begin position="176"/>
        <end position="193"/>
    </location>
</feature>
<dbReference type="EMBL" id="CDMZ01005269">
    <property type="protein sequence ID" value="CEM52498.1"/>
    <property type="molecule type" value="Genomic_DNA"/>
</dbReference>
<dbReference type="AlphaFoldDB" id="A0A0G4I665"/>
<feature type="compositionally biased region" description="Basic and acidic residues" evidence="1">
    <location>
        <begin position="123"/>
        <end position="141"/>
    </location>
</feature>
<dbReference type="VEuPathDB" id="CryptoDB:Cvel_11313"/>
<evidence type="ECO:0000313" key="2">
    <source>
        <dbReference type="EMBL" id="CEM52498.1"/>
    </source>
</evidence>
<feature type="compositionally biased region" description="Basic and acidic residues" evidence="1">
    <location>
        <begin position="80"/>
        <end position="89"/>
    </location>
</feature>
<sequence>MIDYFSPSEDPAIPGPRAPSGQKNATAPPGVDTEKAAANATGGEEARDETALEALNANVKETDMKGGEDEDAEYDTLLLEDYRRSREEGTSAASVSQNHNASVESGATGGSGSAKAKKSKKKGEKEKEKGAHNERLLKKAADLQAQVNEVEAKLQKQKSAGAAGGALDTDQAPGLFGLGGGGSPHAAEGGGSSPPGSSGKEKETIKKSHTTAGGAPSSKVQLDPKLNASADPATFLGAIGGGPVAGEEEQPTSSGNDGGGAEGGGQPWSFLTSQ</sequence>
<reference evidence="2" key="1">
    <citation type="submission" date="2014-11" db="EMBL/GenBank/DDBJ databases">
        <authorList>
            <person name="Otto D Thomas"/>
            <person name="Naeem Raeece"/>
        </authorList>
    </citation>
    <scope>NUCLEOTIDE SEQUENCE</scope>
</reference>
<accession>A0A0G4I665</accession>
<feature type="region of interest" description="Disordered" evidence="1">
    <location>
        <begin position="1"/>
        <end position="274"/>
    </location>
</feature>
<feature type="compositionally biased region" description="Polar residues" evidence="1">
    <location>
        <begin position="91"/>
        <end position="103"/>
    </location>
</feature>
<proteinExistence type="predicted"/>
<gene>
    <name evidence="2" type="ORF">Cvel_11313</name>
</gene>
<name>A0A0G4I665_9ALVE</name>
<evidence type="ECO:0000256" key="1">
    <source>
        <dbReference type="SAM" id="MobiDB-lite"/>
    </source>
</evidence>
<organism evidence="2">
    <name type="scientific">Chromera velia CCMP2878</name>
    <dbReference type="NCBI Taxonomy" id="1169474"/>
    <lineage>
        <taxon>Eukaryota</taxon>
        <taxon>Sar</taxon>
        <taxon>Alveolata</taxon>
        <taxon>Colpodellida</taxon>
        <taxon>Chromeraceae</taxon>
        <taxon>Chromera</taxon>
    </lineage>
</organism>